<evidence type="ECO:0000313" key="2">
    <source>
        <dbReference type="EMBL" id="ATW57911.1"/>
    </source>
</evidence>
<organism evidence="2 3">
    <name type="scientific">Pseudomonas phage tabernarius</name>
    <dbReference type="NCBI Taxonomy" id="2048978"/>
    <lineage>
        <taxon>Viruses</taxon>
        <taxon>Duplodnaviria</taxon>
        <taxon>Heunggongvirae</taxon>
        <taxon>Uroviricota</taxon>
        <taxon>Caudoviricetes</taxon>
        <taxon>Lindbergviridae</taxon>
        <taxon>Tabernariusvirus</taxon>
        <taxon>Tabernariusvirus tabernarius</taxon>
    </lineage>
</organism>
<sequence>MAKKDENAQATEETKQIALVATGGALAEFMGDDMFEGVTGFEGADIESFAIPFIMVLQKMSPLVDEDDAKYVKGAKAGMLYNNVTGKLYDGKEGIFIIPCAFKRTFIRWGGREGGDGGFKGEMTVEQFNELREDPTQVKEVERGFYAPSEDGSVNVKKNDYFADTRSHFVLIVDPATGEFGQAILSCSSSQIKASRKLMTTLSQKKVNTPKGPMTPPTFANVVKLTTAAMSNDSGTWSGVSFELAGMVGIKTWFDAAKEFNKAVVGGELNADYSKADSASTSGGAQGDDAAKGEAEEF</sequence>
<feature type="region of interest" description="Disordered" evidence="1">
    <location>
        <begin position="274"/>
        <end position="298"/>
    </location>
</feature>
<dbReference type="InterPro" id="IPR056957">
    <property type="entry name" value="Pam3_Gp34-like"/>
</dbReference>
<evidence type="ECO:0000256" key="1">
    <source>
        <dbReference type="SAM" id="MobiDB-lite"/>
    </source>
</evidence>
<dbReference type="EMBL" id="MG018926">
    <property type="protein sequence ID" value="ATW57911.1"/>
    <property type="molecule type" value="Genomic_DNA"/>
</dbReference>
<evidence type="ECO:0000313" key="3">
    <source>
        <dbReference type="Proteomes" id="UP000241090"/>
    </source>
</evidence>
<proteinExistence type="predicted"/>
<gene>
    <name evidence="2" type="ORF">CNR33_00065</name>
</gene>
<feature type="compositionally biased region" description="Basic and acidic residues" evidence="1">
    <location>
        <begin position="289"/>
        <end position="298"/>
    </location>
</feature>
<dbReference type="OrthoDB" id="5814at10239"/>
<name>A0A2H4P6X2_9CAUD</name>
<keyword evidence="3" id="KW-1185">Reference proteome</keyword>
<protein>
    <submittedName>
        <fullName evidence="2">Uncharacterized protein</fullName>
    </submittedName>
</protein>
<dbReference type="Proteomes" id="UP000241090">
    <property type="component" value="Segment"/>
</dbReference>
<accession>A0A2H4P6X2</accession>
<dbReference type="Pfam" id="PF23977">
    <property type="entry name" value="Pam3_Gp34"/>
    <property type="match status" value="1"/>
</dbReference>
<reference evidence="2 3" key="1">
    <citation type="submission" date="2017-09" db="EMBL/GenBank/DDBJ databases">
        <authorList>
            <person name="Ehlers B."/>
            <person name="Leendertz F.H."/>
        </authorList>
    </citation>
    <scope>NUCLEOTIDE SEQUENCE [LARGE SCALE GENOMIC DNA]</scope>
</reference>